<protein>
    <submittedName>
        <fullName evidence="2">Uncharacterized protein</fullName>
    </submittedName>
</protein>
<keyword evidence="1" id="KW-0472">Membrane</keyword>
<comment type="caution">
    <text evidence="2">The sequence shown here is derived from an EMBL/GenBank/DDBJ whole genome shotgun (WGS) entry which is preliminary data.</text>
</comment>
<dbReference type="AlphaFoldDB" id="A0A4T2BHB7"/>
<name>A0A4T2BHB7_9MICO</name>
<reference evidence="2 3" key="1">
    <citation type="journal article" date="2019" name="Microorganisms">
        <title>Systematic Affiliation and Genome Analysis of Subtercola vilae DB165(T) with Particular Emphasis on Cold Adaptation of an Isolate from a High-Altitude Cold Volcano Lake.</title>
        <authorList>
            <person name="Villalobos A.S."/>
            <person name="Wiese J."/>
            <person name="Imhoff J.F."/>
            <person name="Dorador C."/>
            <person name="Keller A."/>
            <person name="Hentschel U."/>
        </authorList>
    </citation>
    <scope>NUCLEOTIDE SEQUENCE [LARGE SCALE GENOMIC DNA]</scope>
    <source>
        <strain evidence="2 3">DB165</strain>
    </source>
</reference>
<evidence type="ECO:0000313" key="2">
    <source>
        <dbReference type="EMBL" id="TIH28446.1"/>
    </source>
</evidence>
<proteinExistence type="predicted"/>
<evidence type="ECO:0000256" key="1">
    <source>
        <dbReference type="SAM" id="Phobius"/>
    </source>
</evidence>
<gene>
    <name evidence="2" type="ORF">D4765_18455</name>
</gene>
<feature type="transmembrane region" description="Helical" evidence="1">
    <location>
        <begin position="6"/>
        <end position="25"/>
    </location>
</feature>
<accession>A0A4T2BHB7</accession>
<evidence type="ECO:0000313" key="3">
    <source>
        <dbReference type="Proteomes" id="UP000306192"/>
    </source>
</evidence>
<feature type="transmembrane region" description="Helical" evidence="1">
    <location>
        <begin position="37"/>
        <end position="54"/>
    </location>
</feature>
<feature type="transmembrane region" description="Helical" evidence="1">
    <location>
        <begin position="60"/>
        <end position="78"/>
    </location>
</feature>
<keyword evidence="3" id="KW-1185">Reference proteome</keyword>
<keyword evidence="1" id="KW-0812">Transmembrane</keyword>
<dbReference type="RefSeq" id="WP_136643774.1">
    <property type="nucleotide sequence ID" value="NZ_QYRT01000070.1"/>
</dbReference>
<organism evidence="2 3">
    <name type="scientific">Subtercola vilae</name>
    <dbReference type="NCBI Taxonomy" id="2056433"/>
    <lineage>
        <taxon>Bacteria</taxon>
        <taxon>Bacillati</taxon>
        <taxon>Actinomycetota</taxon>
        <taxon>Actinomycetes</taxon>
        <taxon>Micrococcales</taxon>
        <taxon>Microbacteriaceae</taxon>
        <taxon>Subtercola</taxon>
    </lineage>
</organism>
<dbReference type="Proteomes" id="UP000306192">
    <property type="component" value="Unassembled WGS sequence"/>
</dbReference>
<keyword evidence="1" id="KW-1133">Transmembrane helix</keyword>
<dbReference type="EMBL" id="QYRT01000070">
    <property type="protein sequence ID" value="TIH28446.1"/>
    <property type="molecule type" value="Genomic_DNA"/>
</dbReference>
<sequence>MFDAFVATVAAGVSVFFVFMIGARFRLRFIQTIARKMMWIVAGIWTIGLCQHLVDAPTIVALVLTAVVWVVIIGRAIGRRRHHPAVGAGAHR</sequence>